<dbReference type="PANTHER" id="PTHR31908:SF2">
    <property type="entry name" value="PROTEIN CROWDED NUCLEI 4"/>
    <property type="match status" value="1"/>
</dbReference>
<evidence type="ECO:0000256" key="2">
    <source>
        <dbReference type="ARBA" id="ARBA00023242"/>
    </source>
</evidence>
<keyword evidence="7" id="KW-1185">Reference proteome</keyword>
<evidence type="ECO:0000313" key="7">
    <source>
        <dbReference type="Proteomes" id="UP000265520"/>
    </source>
</evidence>
<comment type="caution">
    <text evidence="6">The sequence shown here is derived from an EMBL/GenBank/DDBJ whole genome shotgun (WGS) entry which is preliminary data.</text>
</comment>
<keyword evidence="1 5" id="KW-0175">Coiled coil</keyword>
<proteinExistence type="inferred from homology"/>
<comment type="similarity">
    <text evidence="4">Belongs to the CRWN family.</text>
</comment>
<accession>A0A392QEL5</accession>
<evidence type="ECO:0000256" key="5">
    <source>
        <dbReference type="SAM" id="Coils"/>
    </source>
</evidence>
<feature type="coiled-coil region" evidence="5">
    <location>
        <begin position="21"/>
        <end position="48"/>
    </location>
</feature>
<keyword evidence="2" id="KW-0539">Nucleus</keyword>
<dbReference type="EMBL" id="LXQA010126448">
    <property type="protein sequence ID" value="MCI21715.1"/>
    <property type="molecule type" value="Genomic_DNA"/>
</dbReference>
<evidence type="ECO:0000313" key="6">
    <source>
        <dbReference type="EMBL" id="MCI21715.1"/>
    </source>
</evidence>
<dbReference type="GO" id="GO:0006997">
    <property type="term" value="P:nucleus organization"/>
    <property type="evidence" value="ECO:0007669"/>
    <property type="project" value="InterPro"/>
</dbReference>
<reference evidence="6 7" key="1">
    <citation type="journal article" date="2018" name="Front. Plant Sci.">
        <title>Red Clover (Trifolium pratense) and Zigzag Clover (T. medium) - A Picture of Genomic Similarities and Differences.</title>
        <authorList>
            <person name="Dluhosova J."/>
            <person name="Istvanek J."/>
            <person name="Nedelnik J."/>
            <person name="Repkova J."/>
        </authorList>
    </citation>
    <scope>NUCLEOTIDE SEQUENCE [LARGE SCALE GENOMIC DNA]</scope>
    <source>
        <strain evidence="7">cv. 10/8</strain>
        <tissue evidence="6">Leaf</tissue>
    </source>
</reference>
<dbReference type="PANTHER" id="PTHR31908">
    <property type="entry name" value="PROTEIN CROWDED NUCLEI 4"/>
    <property type="match status" value="1"/>
</dbReference>
<dbReference type="AlphaFoldDB" id="A0A392QEL5"/>
<name>A0A392QEL5_9FABA</name>
<dbReference type="GO" id="GO:0005652">
    <property type="term" value="C:nuclear lamina"/>
    <property type="evidence" value="ECO:0007669"/>
    <property type="project" value="UniProtKB-SubCell"/>
</dbReference>
<comment type="subcellular location">
    <subcellularLocation>
        <location evidence="3">Nucleus lamina</location>
    </subcellularLocation>
</comment>
<sequence length="125" mass="14563">YFFVKLEKALHEMRTECAETKVAAESKLAEAHQLIDEAQKKFTEAEAKVCAAESLRADANRYNSVAERKLRDVEALVMKKTRRWILRGNLSLKGKRFCSKNRKGYFNHKPCSTRERIIFLVDLRN</sequence>
<dbReference type="Proteomes" id="UP000265520">
    <property type="component" value="Unassembled WGS sequence"/>
</dbReference>
<evidence type="ECO:0000256" key="1">
    <source>
        <dbReference type="ARBA" id="ARBA00023054"/>
    </source>
</evidence>
<organism evidence="6 7">
    <name type="scientific">Trifolium medium</name>
    <dbReference type="NCBI Taxonomy" id="97028"/>
    <lineage>
        <taxon>Eukaryota</taxon>
        <taxon>Viridiplantae</taxon>
        <taxon>Streptophyta</taxon>
        <taxon>Embryophyta</taxon>
        <taxon>Tracheophyta</taxon>
        <taxon>Spermatophyta</taxon>
        <taxon>Magnoliopsida</taxon>
        <taxon>eudicotyledons</taxon>
        <taxon>Gunneridae</taxon>
        <taxon>Pentapetalae</taxon>
        <taxon>rosids</taxon>
        <taxon>fabids</taxon>
        <taxon>Fabales</taxon>
        <taxon>Fabaceae</taxon>
        <taxon>Papilionoideae</taxon>
        <taxon>50 kb inversion clade</taxon>
        <taxon>NPAAA clade</taxon>
        <taxon>Hologalegina</taxon>
        <taxon>IRL clade</taxon>
        <taxon>Trifolieae</taxon>
        <taxon>Trifolium</taxon>
    </lineage>
</organism>
<feature type="non-terminal residue" evidence="6">
    <location>
        <position position="1"/>
    </location>
</feature>
<evidence type="ECO:0000256" key="3">
    <source>
        <dbReference type="ARBA" id="ARBA00024186"/>
    </source>
</evidence>
<protein>
    <submittedName>
        <fullName evidence="6">Nuclear matrix constituent protein 1-like</fullName>
    </submittedName>
</protein>
<dbReference type="InterPro" id="IPR040418">
    <property type="entry name" value="CRWN"/>
</dbReference>
<evidence type="ECO:0000256" key="4">
    <source>
        <dbReference type="ARBA" id="ARBA00024208"/>
    </source>
</evidence>